<evidence type="ECO:0000313" key="3">
    <source>
        <dbReference type="Proteomes" id="UP001624684"/>
    </source>
</evidence>
<dbReference type="CDD" id="cd07067">
    <property type="entry name" value="HP_PGM_like"/>
    <property type="match status" value="1"/>
</dbReference>
<sequence>MMKLILVRHGQAGPYCEDDAGRNLTHFGKIQAKQTADFLAELTKLDSVDVIITSPYHRAKQTANIIFEKLNDVGQSPKLMVLNGITPDDDPGVGMREIDNAISPEFNEQTESLTVIVVCHMPIVARMASMIDGLPPAFFELAECRVFELPFIRDGLAKQITHFIPNQP</sequence>
<organism evidence="2 3">
    <name type="scientific">Moraxella oculi</name>
    <dbReference type="NCBI Taxonomy" id="2940516"/>
    <lineage>
        <taxon>Bacteria</taxon>
        <taxon>Pseudomonadati</taxon>
        <taxon>Pseudomonadota</taxon>
        <taxon>Gammaproteobacteria</taxon>
        <taxon>Moraxellales</taxon>
        <taxon>Moraxellaceae</taxon>
        <taxon>Moraxella</taxon>
    </lineage>
</organism>
<dbReference type="EMBL" id="JBJJXE010000001">
    <property type="protein sequence ID" value="MFL1731754.1"/>
    <property type="molecule type" value="Genomic_DNA"/>
</dbReference>
<dbReference type="PANTHER" id="PTHR20935">
    <property type="entry name" value="PHOSPHOGLYCERATE MUTASE-RELATED"/>
    <property type="match status" value="1"/>
</dbReference>
<dbReference type="SUPFAM" id="SSF53254">
    <property type="entry name" value="Phosphoglycerate mutase-like"/>
    <property type="match status" value="1"/>
</dbReference>
<evidence type="ECO:0000313" key="2">
    <source>
        <dbReference type="EMBL" id="MFL1731754.1"/>
    </source>
</evidence>
<reference evidence="2 3" key="1">
    <citation type="submission" date="2024-11" db="EMBL/GenBank/DDBJ databases">
        <title>First Report of Moraxella oculi in Brazil in an Infectious Bovine Keratoconjunctivitis Outbreak.</title>
        <authorList>
            <person name="Carvalho C.V."/>
            <person name="Domingues R."/>
            <person name="Coutinho C."/>
            <person name="Honorio N.T.B.S."/>
            <person name="Faza D.R.L.R."/>
            <person name="Carvalho W.A."/>
            <person name="Machado A.B.F."/>
            <person name="Martins M.F."/>
            <person name="Gaspar E.B."/>
        </authorList>
    </citation>
    <scope>NUCLEOTIDE SEQUENCE [LARGE SCALE GENOMIC DNA]</scope>
    <source>
        <strain evidence="2 3">2117LE</strain>
    </source>
</reference>
<dbReference type="Proteomes" id="UP001624684">
    <property type="component" value="Unassembled WGS sequence"/>
</dbReference>
<proteinExistence type="predicted"/>
<comment type="caution">
    <text evidence="2">The sequence shown here is derived from an EMBL/GenBank/DDBJ whole genome shotgun (WGS) entry which is preliminary data.</text>
</comment>
<dbReference type="PANTHER" id="PTHR20935:SF0">
    <property type="entry name" value="SERINE_THREONINE-PROTEIN PHOSPHATASE PGAM5, MITOCHONDRIAL"/>
    <property type="match status" value="1"/>
</dbReference>
<dbReference type="InterPro" id="IPR051021">
    <property type="entry name" value="Mito_Ser/Thr_phosphatase"/>
</dbReference>
<dbReference type="Gene3D" id="3.40.50.1240">
    <property type="entry name" value="Phosphoglycerate mutase-like"/>
    <property type="match status" value="1"/>
</dbReference>
<gene>
    <name evidence="2" type="ORF">ACJHVH_01885</name>
</gene>
<name>A0ABW8U441_9GAMM</name>
<protein>
    <submittedName>
        <fullName evidence="2">SixA phosphatase family protein</fullName>
    </submittedName>
</protein>
<dbReference type="InterPro" id="IPR013078">
    <property type="entry name" value="His_Pase_superF_clade-1"/>
</dbReference>
<accession>A0ABW8U441</accession>
<keyword evidence="1" id="KW-0378">Hydrolase</keyword>
<dbReference type="Pfam" id="PF00300">
    <property type="entry name" value="His_Phos_1"/>
    <property type="match status" value="1"/>
</dbReference>
<dbReference type="InterPro" id="IPR029033">
    <property type="entry name" value="His_PPase_superfam"/>
</dbReference>
<keyword evidence="3" id="KW-1185">Reference proteome</keyword>
<dbReference type="RefSeq" id="WP_407068541.1">
    <property type="nucleotide sequence ID" value="NZ_JBJJXE010000001.1"/>
</dbReference>
<evidence type="ECO:0000256" key="1">
    <source>
        <dbReference type="ARBA" id="ARBA00022801"/>
    </source>
</evidence>